<name>A0A328DFA6_9ASTE</name>
<sequence length="224" mass="24618">MAICVSNAKPFIHSLPSSSSPFPIHTQKLNSWRKPTLCRSVKESPFPHPNLISRRRSLSLCLTTSFLLSLGGSHERLEANAAILEAEDDEELLQKVKMDKKKRVERQGLISSSGKDTAHLQDLVYKLNRIGEAIDKNDLPAASGVLGQDLKADWVKNVNLALDKFSISPQEKAEVDAFSSSLASLISSVEKKDFEASRVAFVASATAFEKWTTLTGLARELKGI</sequence>
<dbReference type="PANTHER" id="PTHR35742">
    <property type="entry name" value="THYLAKOID LUMENAL 16.5 KDA PROTEIN, CHLOROPLASTIC"/>
    <property type="match status" value="1"/>
</dbReference>
<protein>
    <recommendedName>
        <fullName evidence="1">Maintenance of Photosystem II under High light 2 C-terminal domain-containing protein</fullName>
    </recommendedName>
</protein>
<dbReference type="InterPro" id="IPR038862">
    <property type="entry name" value="MPH2"/>
</dbReference>
<dbReference type="PANTHER" id="PTHR35742:SF1">
    <property type="entry name" value="THYLAKOID LUMENAL 16.5 KDA PROTEIN, CHLOROPLASTIC"/>
    <property type="match status" value="1"/>
</dbReference>
<gene>
    <name evidence="2" type="ORF">DM860_016450</name>
</gene>
<proteinExistence type="predicted"/>
<accession>A0A328DFA6</accession>
<dbReference type="GO" id="GO:0010206">
    <property type="term" value="P:photosystem II repair"/>
    <property type="evidence" value="ECO:0007669"/>
    <property type="project" value="InterPro"/>
</dbReference>
<dbReference type="AlphaFoldDB" id="A0A328DFA6"/>
<evidence type="ECO:0000313" key="2">
    <source>
        <dbReference type="EMBL" id="RAL44204.1"/>
    </source>
</evidence>
<comment type="caution">
    <text evidence="2">The sequence shown here is derived from an EMBL/GenBank/DDBJ whole genome shotgun (WGS) entry which is preliminary data.</text>
</comment>
<dbReference type="InterPro" id="IPR049072">
    <property type="entry name" value="MPH2_C"/>
</dbReference>
<evidence type="ECO:0000313" key="3">
    <source>
        <dbReference type="Proteomes" id="UP000249390"/>
    </source>
</evidence>
<feature type="domain" description="Maintenance of Photosystem II under High light 2 C-terminal" evidence="1">
    <location>
        <begin position="119"/>
        <end position="224"/>
    </location>
</feature>
<keyword evidence="3" id="KW-1185">Reference proteome</keyword>
<reference evidence="2 3" key="1">
    <citation type="submission" date="2018-06" db="EMBL/GenBank/DDBJ databases">
        <title>The Genome of Cuscuta australis (Dodder) Provides Insight into the Evolution of Plant Parasitism.</title>
        <authorList>
            <person name="Liu H."/>
        </authorList>
    </citation>
    <scope>NUCLEOTIDE SEQUENCE [LARGE SCALE GENOMIC DNA]</scope>
    <source>
        <strain evidence="3">cv. Yunnan</strain>
        <tissue evidence="2">Vines</tissue>
    </source>
</reference>
<dbReference type="EMBL" id="NQVE01000147">
    <property type="protein sequence ID" value="RAL44204.1"/>
    <property type="molecule type" value="Genomic_DNA"/>
</dbReference>
<organism evidence="2 3">
    <name type="scientific">Cuscuta australis</name>
    <dbReference type="NCBI Taxonomy" id="267555"/>
    <lineage>
        <taxon>Eukaryota</taxon>
        <taxon>Viridiplantae</taxon>
        <taxon>Streptophyta</taxon>
        <taxon>Embryophyta</taxon>
        <taxon>Tracheophyta</taxon>
        <taxon>Spermatophyta</taxon>
        <taxon>Magnoliopsida</taxon>
        <taxon>eudicotyledons</taxon>
        <taxon>Gunneridae</taxon>
        <taxon>Pentapetalae</taxon>
        <taxon>asterids</taxon>
        <taxon>lamiids</taxon>
        <taxon>Solanales</taxon>
        <taxon>Convolvulaceae</taxon>
        <taxon>Cuscuteae</taxon>
        <taxon>Cuscuta</taxon>
        <taxon>Cuscuta subgen. Grammica</taxon>
        <taxon>Cuscuta sect. Cleistogrammica</taxon>
    </lineage>
</organism>
<dbReference type="Proteomes" id="UP000249390">
    <property type="component" value="Unassembled WGS sequence"/>
</dbReference>
<evidence type="ECO:0000259" key="1">
    <source>
        <dbReference type="Pfam" id="PF20675"/>
    </source>
</evidence>
<dbReference type="Pfam" id="PF20675">
    <property type="entry name" value="MPH2"/>
    <property type="match status" value="1"/>
</dbReference>